<sequence length="115" mass="13242">MLIQSLLNPEGENDLATTVYTEEEIFNMVKAQENEDQVDDDDDEDEPERPIVRPTKKQMVNHISQTLMYLDGEDNPESNALSNLPEKYQQKLVIDVHFNGQQTTLTNFFKPVDQA</sequence>
<dbReference type="VEuPathDB" id="FungiDB:PSHT_06154"/>
<dbReference type="VEuPathDB" id="FungiDB:PSTT_00104"/>
<gene>
    <name evidence="2" type="ORF">PSTT_00104</name>
</gene>
<comment type="caution">
    <text evidence="2">The sequence shown here is derived from an EMBL/GenBank/DDBJ whole genome shotgun (WGS) entry which is preliminary data.</text>
</comment>
<organism evidence="2 3">
    <name type="scientific">Puccinia striiformis</name>
    <dbReference type="NCBI Taxonomy" id="27350"/>
    <lineage>
        <taxon>Eukaryota</taxon>
        <taxon>Fungi</taxon>
        <taxon>Dikarya</taxon>
        <taxon>Basidiomycota</taxon>
        <taxon>Pucciniomycotina</taxon>
        <taxon>Pucciniomycetes</taxon>
        <taxon>Pucciniales</taxon>
        <taxon>Pucciniaceae</taxon>
        <taxon>Puccinia</taxon>
    </lineage>
</organism>
<protein>
    <submittedName>
        <fullName evidence="2">Uncharacterized protein</fullName>
    </submittedName>
</protein>
<proteinExistence type="predicted"/>
<keyword evidence="3" id="KW-1185">Reference proteome</keyword>
<dbReference type="AlphaFoldDB" id="A0A2S4W8E2"/>
<evidence type="ECO:0000313" key="2">
    <source>
        <dbReference type="EMBL" id="POW18042.1"/>
    </source>
</evidence>
<accession>A0A2S4W8E2</accession>
<evidence type="ECO:0000256" key="1">
    <source>
        <dbReference type="SAM" id="MobiDB-lite"/>
    </source>
</evidence>
<feature type="region of interest" description="Disordered" evidence="1">
    <location>
        <begin position="31"/>
        <end position="52"/>
    </location>
</feature>
<reference evidence="2" key="1">
    <citation type="submission" date="2017-12" db="EMBL/GenBank/DDBJ databases">
        <title>Gene loss provides genomic basis for host adaptation in cereal stripe rust fungi.</title>
        <authorList>
            <person name="Xia C."/>
        </authorList>
    </citation>
    <scope>NUCLEOTIDE SEQUENCE [LARGE SCALE GENOMIC DNA]</scope>
    <source>
        <strain evidence="2">93-210</strain>
    </source>
</reference>
<name>A0A2S4W8E2_9BASI</name>
<feature type="compositionally biased region" description="Acidic residues" evidence="1">
    <location>
        <begin position="34"/>
        <end position="47"/>
    </location>
</feature>
<evidence type="ECO:0000313" key="3">
    <source>
        <dbReference type="Proteomes" id="UP000239156"/>
    </source>
</evidence>
<dbReference type="Proteomes" id="UP000239156">
    <property type="component" value="Unassembled WGS sequence"/>
</dbReference>
<dbReference type="EMBL" id="PKSL01000001">
    <property type="protein sequence ID" value="POW18042.1"/>
    <property type="molecule type" value="Genomic_DNA"/>
</dbReference>